<dbReference type="PROSITE" id="PS50075">
    <property type="entry name" value="CARRIER"/>
    <property type="match status" value="1"/>
</dbReference>
<dbReference type="EMBL" id="MLCO01000007">
    <property type="protein sequence ID" value="ONG58944.1"/>
    <property type="molecule type" value="Genomic_DNA"/>
</dbReference>
<protein>
    <submittedName>
        <fullName evidence="2">Acyl carrier protein</fullName>
    </submittedName>
</protein>
<dbReference type="Pfam" id="PF00550">
    <property type="entry name" value="PP-binding"/>
    <property type="match status" value="1"/>
</dbReference>
<gene>
    <name evidence="2" type="ORF">BKE38_01095</name>
</gene>
<evidence type="ECO:0000313" key="3">
    <source>
        <dbReference type="Proteomes" id="UP000188879"/>
    </source>
</evidence>
<reference evidence="2 3" key="1">
    <citation type="submission" date="2016-10" db="EMBL/GenBank/DDBJ databases">
        <title>Draft Genome sequence of Roseomonas sp. strain M3.</title>
        <authorList>
            <person name="Subhash Y."/>
            <person name="Lee S."/>
        </authorList>
    </citation>
    <scope>NUCLEOTIDE SEQUENCE [LARGE SCALE GENOMIC DNA]</scope>
    <source>
        <strain evidence="2 3">M3</strain>
    </source>
</reference>
<dbReference type="SUPFAM" id="SSF47336">
    <property type="entry name" value="ACP-like"/>
    <property type="match status" value="1"/>
</dbReference>
<sequence>MNDTQVYSQLNEIFREVFDDEGITVDAATTAHDVEGWDSAAHVSLIVAAEMKFGIRFRTAELDSLHNVGDFAQLIQSKVGA</sequence>
<comment type="caution">
    <text evidence="2">The sequence shown here is derived from an EMBL/GenBank/DDBJ whole genome shotgun (WGS) entry which is preliminary data.</text>
</comment>
<evidence type="ECO:0000313" key="2">
    <source>
        <dbReference type="EMBL" id="ONG58944.1"/>
    </source>
</evidence>
<dbReference type="OrthoDB" id="9811033at2"/>
<feature type="domain" description="Carrier" evidence="1">
    <location>
        <begin position="1"/>
        <end position="79"/>
    </location>
</feature>
<dbReference type="InterPro" id="IPR036736">
    <property type="entry name" value="ACP-like_sf"/>
</dbReference>
<evidence type="ECO:0000259" key="1">
    <source>
        <dbReference type="PROSITE" id="PS50075"/>
    </source>
</evidence>
<dbReference type="RefSeq" id="WP_076955532.1">
    <property type="nucleotide sequence ID" value="NZ_MLCO01000007.1"/>
</dbReference>
<organism evidence="2 3">
    <name type="scientific">Teichococcus deserti</name>
    <dbReference type="NCBI Taxonomy" id="1817963"/>
    <lineage>
        <taxon>Bacteria</taxon>
        <taxon>Pseudomonadati</taxon>
        <taxon>Pseudomonadota</taxon>
        <taxon>Alphaproteobacteria</taxon>
        <taxon>Acetobacterales</taxon>
        <taxon>Roseomonadaceae</taxon>
        <taxon>Roseomonas</taxon>
    </lineage>
</organism>
<name>A0A1V2H8X7_9PROT</name>
<dbReference type="InterPro" id="IPR009081">
    <property type="entry name" value="PP-bd_ACP"/>
</dbReference>
<dbReference type="Gene3D" id="1.10.1200.10">
    <property type="entry name" value="ACP-like"/>
    <property type="match status" value="1"/>
</dbReference>
<accession>A0A1V2H8X7</accession>
<keyword evidence="3" id="KW-1185">Reference proteome</keyword>
<proteinExistence type="predicted"/>
<dbReference type="Proteomes" id="UP000188879">
    <property type="component" value="Unassembled WGS sequence"/>
</dbReference>
<dbReference type="AlphaFoldDB" id="A0A1V2H8X7"/>